<dbReference type="OrthoDB" id="2664633at2"/>
<dbReference type="Pfam" id="PF05860">
    <property type="entry name" value="TPS"/>
    <property type="match status" value="1"/>
</dbReference>
<reference evidence="4 6" key="2">
    <citation type="submission" date="2016-08" db="EMBL/GenBank/DDBJ databases">
        <authorList>
            <person name="Varghese N."/>
            <person name="Submissions Spin"/>
        </authorList>
    </citation>
    <scope>NUCLEOTIDE SEQUENCE [LARGE SCALE GENOMIC DNA]</scope>
    <source>
        <strain evidence="4 6">HL-109</strain>
    </source>
</reference>
<keyword evidence="6" id="KW-1185">Reference proteome</keyword>
<dbReference type="InterPro" id="IPR012334">
    <property type="entry name" value="Pectin_lyas_fold"/>
</dbReference>
<organism evidence="3 5">
    <name type="scientific">Saliniramus fredricksonii</name>
    <dbReference type="NCBI Taxonomy" id="1653334"/>
    <lineage>
        <taxon>Bacteria</taxon>
        <taxon>Pseudomonadati</taxon>
        <taxon>Pseudomonadota</taxon>
        <taxon>Alphaproteobacteria</taxon>
        <taxon>Hyphomicrobiales</taxon>
        <taxon>Salinarimonadaceae</taxon>
        <taxon>Saliniramus</taxon>
    </lineage>
</organism>
<dbReference type="RefSeq" id="WP_074445305.1">
    <property type="nucleotide sequence ID" value="NZ_FMBM01000002.1"/>
</dbReference>
<feature type="signal peptide" evidence="1">
    <location>
        <begin position="1"/>
        <end position="26"/>
    </location>
</feature>
<dbReference type="EMBL" id="LJSX01000035">
    <property type="protein sequence ID" value="KPQ09085.1"/>
    <property type="molecule type" value="Genomic_DNA"/>
</dbReference>
<evidence type="ECO:0000256" key="1">
    <source>
        <dbReference type="SAM" id="SignalP"/>
    </source>
</evidence>
<name>A0A0P7X3G7_9HYPH</name>
<evidence type="ECO:0000313" key="5">
    <source>
        <dbReference type="Proteomes" id="UP000050497"/>
    </source>
</evidence>
<accession>A0A0P7X3G7</accession>
<feature type="chain" id="PRO_5006145042" evidence="1">
    <location>
        <begin position="27"/>
        <end position="656"/>
    </location>
</feature>
<dbReference type="EMBL" id="FMBM01000002">
    <property type="protein sequence ID" value="SCC81648.1"/>
    <property type="molecule type" value="Genomic_DNA"/>
</dbReference>
<evidence type="ECO:0000313" key="6">
    <source>
        <dbReference type="Proteomes" id="UP000182800"/>
    </source>
</evidence>
<dbReference type="Gene3D" id="2.160.20.10">
    <property type="entry name" value="Single-stranded right-handed beta-helix, Pectin lyase-like"/>
    <property type="match status" value="1"/>
</dbReference>
<comment type="caution">
    <text evidence="3">The sequence shown here is derived from an EMBL/GenBank/DDBJ whole genome shotgun (WGS) entry which is preliminary data.</text>
</comment>
<evidence type="ECO:0000313" key="4">
    <source>
        <dbReference type="EMBL" id="SCC81648.1"/>
    </source>
</evidence>
<dbReference type="NCBIfam" id="TIGR01901">
    <property type="entry name" value="adhes_NPXG"/>
    <property type="match status" value="1"/>
</dbReference>
<feature type="domain" description="Filamentous haemagglutinin FhaB/tRNA nuclease CdiA-like TPS" evidence="2">
    <location>
        <begin position="42"/>
        <end position="143"/>
    </location>
</feature>
<protein>
    <submittedName>
        <fullName evidence="4">Filamentous hemagglutinin family N-terminal domain-containing protein</fullName>
    </submittedName>
    <submittedName>
        <fullName evidence="3">Two partner secretin system substrate</fullName>
    </submittedName>
</protein>
<dbReference type="Proteomes" id="UP000050497">
    <property type="component" value="Unassembled WGS sequence"/>
</dbReference>
<dbReference type="InterPro" id="IPR011050">
    <property type="entry name" value="Pectin_lyase_fold/virulence"/>
</dbReference>
<dbReference type="Proteomes" id="UP000182800">
    <property type="component" value="Unassembled WGS sequence"/>
</dbReference>
<keyword evidence="1" id="KW-0732">Signal</keyword>
<dbReference type="SUPFAM" id="SSF51126">
    <property type="entry name" value="Pectin lyase-like"/>
    <property type="match status" value="1"/>
</dbReference>
<dbReference type="InterPro" id="IPR008638">
    <property type="entry name" value="FhaB/CdiA-like_TPS"/>
</dbReference>
<dbReference type="STRING" id="1653334.GA0071312_2605"/>
<reference evidence="3 5" key="1">
    <citation type="submission" date="2015-09" db="EMBL/GenBank/DDBJ databases">
        <title>Identification and resolution of microdiversity through metagenomic sequencing of parallel consortia.</title>
        <authorList>
            <person name="Nelson W.C."/>
            <person name="Romine M.F."/>
            <person name="Lindemann S.R."/>
        </authorList>
    </citation>
    <scope>NUCLEOTIDE SEQUENCE [LARGE SCALE GENOMIC DNA]</scope>
    <source>
        <strain evidence="3">HL-109</strain>
    </source>
</reference>
<evidence type="ECO:0000313" key="3">
    <source>
        <dbReference type="EMBL" id="KPQ09085.1"/>
    </source>
</evidence>
<sequence length="656" mass="67264">MNGDFRRALGFGLLMIAASAALPASAQVVPDGGTATTVTVDGSGRTTVGIAPAGAGDISRNSFTDFSVGTAGVDLDNRLVGARTILSEVTSANRSVISGPLQVLGTRAHFILANPNGITVDGGRFINTGGVTLNAGTARLEVSGGQTNVVTRTDPDSGILIGPEGLSGAMTSLQLAAGRLRIDGPVLNENTSPFADIALVAGNAELTHDSNVIPGTTTSAFATRTDLPGADSTVLVDVTPRGSLTASRVSVAVSAAGAGVSFAGTGFASIGEFAIDSQGQVRLDGGTARAERDLAIRARDIAILNAPEREARVESLSGAVTLRADLGDIAITGRVTGVSRSGADPDSRGGVTLLASDAINLIGESADRLTIVFASDGDLHARADRIHNDNARLLANATIDLEASSRIDNVTRVIAPGRPRVEILHRPRGLFSFFFGRPRTVRTSRDFGRAAIPGEIASIAGESIRISAPDIFNSGNIFALDGPAIINAARVHNLAAPSGAFSLVKRCRIVCWSRGFSTADVLGGAISAASGLEITASESIRNDSGSLLALGNMELDAPFISTEARFLPSMMNLPIGLHNLFAGPRAVFAQDPKGGTIVSSGGEVLLRSTLPVRVIAGEIDGSVGVTATAGIIRPENRVPRGGVAAQRIGLFADWLP</sequence>
<dbReference type="SMART" id="SM00912">
    <property type="entry name" value="Haemagg_act"/>
    <property type="match status" value="1"/>
</dbReference>
<dbReference type="AlphaFoldDB" id="A0A0P7X3G7"/>
<proteinExistence type="predicted"/>
<evidence type="ECO:0000259" key="2">
    <source>
        <dbReference type="SMART" id="SM00912"/>
    </source>
</evidence>
<gene>
    <name evidence="4" type="ORF">GA0071312_2605</name>
    <name evidence="3" type="ORF">HLUCCO17_16210</name>
</gene>